<dbReference type="SUPFAM" id="SSF51735">
    <property type="entry name" value="NAD(P)-binding Rossmann-fold domains"/>
    <property type="match status" value="1"/>
</dbReference>
<keyword evidence="5" id="KW-1185">Reference proteome</keyword>
<feature type="transmembrane region" description="Helical" evidence="2">
    <location>
        <begin position="119"/>
        <end position="135"/>
    </location>
</feature>
<keyword evidence="2" id="KW-0472">Membrane</keyword>
<sequence>MKTNNSPYTYFFRLERWQKRLIMLATDMCLLPFAVWAAFALRLGTWTPELHDGIWLLLLAPLLSIPLFIKLGLYRAIVRYIGGQAIQAVFTGAMLSTLLLSAIVLLLDGQGIPKSFFPIYGFTAFILVGGSRYLASRYYRLLMDAHHHKICVAIYGAGESGRQLAGILNRGKEYIPVLYLDDEITLQGTILNGMKVHSPLTLPLLIEKYDLQQVLLAMPSASLEHRRAIVDHLEKLPVHVRSIPSLNDLVSGNSSIGNLREIGIEELLGRLPIAPETNLLHANIQHKSVMVTGAGGSIGSELCRQIIRLAPTKLVLFESSEFALYQIERELQEYMAHENLDFPLIPVLGSVQDRQRVEEILRSCRIQTLYHAAAYKHVPMVECNPIEGIRNNTFGTFHTAQAALNAGVERFVLISTDKAVRPTNVMGASKRMCELVLQGFSQLSGKTTFCMVRFGNVLGSSGSVVPLFRRQIQEGGPITVTHPDIIRYFMTIPEAAQLVIQAGAMAEGGEVFLLDMGEPVKILDLAKRMIRLSGLQVRDAANPQGDIAIEFTGLRPGEKLYEELLIDSDAERTAHPRILKAQENFLLWNELETVLNELRQACEQRNLPMIYRLLSENVQGYVNKMPLHIPPSATVIPLPVKKVGT</sequence>
<dbReference type="EMBL" id="CP133218">
    <property type="protein sequence ID" value="WML90392.1"/>
    <property type="molecule type" value="Genomic_DNA"/>
</dbReference>
<dbReference type="PANTHER" id="PTHR43318:SF1">
    <property type="entry name" value="POLYSACCHARIDE BIOSYNTHESIS PROTEIN EPSC-RELATED"/>
    <property type="match status" value="1"/>
</dbReference>
<feature type="domain" description="Polysaccharide biosynthesis protein CapD-like" evidence="3">
    <location>
        <begin position="289"/>
        <end position="582"/>
    </location>
</feature>
<dbReference type="Gene3D" id="3.40.50.720">
    <property type="entry name" value="NAD(P)-binding Rossmann-like Domain"/>
    <property type="match status" value="2"/>
</dbReference>
<organism evidence="4 5">
    <name type="scientific">Thiothrix lacustris</name>
    <dbReference type="NCBI Taxonomy" id="525917"/>
    <lineage>
        <taxon>Bacteria</taxon>
        <taxon>Pseudomonadati</taxon>
        <taxon>Pseudomonadota</taxon>
        <taxon>Gammaproteobacteria</taxon>
        <taxon>Thiotrichales</taxon>
        <taxon>Thiotrichaceae</taxon>
        <taxon>Thiothrix</taxon>
    </lineage>
</organism>
<dbReference type="Pfam" id="PF13727">
    <property type="entry name" value="CoA_binding_3"/>
    <property type="match status" value="1"/>
</dbReference>
<comment type="similarity">
    <text evidence="1">Belongs to the polysaccharide synthase family.</text>
</comment>
<evidence type="ECO:0000313" key="4">
    <source>
        <dbReference type="EMBL" id="WML90392.1"/>
    </source>
</evidence>
<dbReference type="SUPFAM" id="SSF53335">
    <property type="entry name" value="S-adenosyl-L-methionine-dependent methyltransferases"/>
    <property type="match status" value="1"/>
</dbReference>
<reference evidence="4 5" key="1">
    <citation type="submission" date="2023-08" db="EMBL/GenBank/DDBJ databases">
        <title>New molecular markers tilS and rpoB for phylogenetic and monitoring studies of the genus Thiothrix biodiversity.</title>
        <authorList>
            <person name="Ravin N.V."/>
            <person name="Smolyakov D."/>
            <person name="Markov N.D."/>
            <person name="Beletsky A.V."/>
            <person name="Mardanov A.V."/>
            <person name="Rudenko T.S."/>
            <person name="Grabovich M.Y."/>
        </authorList>
    </citation>
    <scope>NUCLEOTIDE SEQUENCE [LARGE SCALE GENOMIC DNA]</scope>
    <source>
        <strain evidence="4 5">MK1</strain>
    </source>
</reference>
<dbReference type="InterPro" id="IPR051203">
    <property type="entry name" value="Polysaccharide_Synthase-Rel"/>
</dbReference>
<dbReference type="RefSeq" id="WP_308894828.1">
    <property type="nucleotide sequence ID" value="NZ_CP133218.1"/>
</dbReference>
<gene>
    <name evidence="4" type="ORF">RCF98_15650</name>
</gene>
<dbReference type="InterPro" id="IPR029063">
    <property type="entry name" value="SAM-dependent_MTases_sf"/>
</dbReference>
<evidence type="ECO:0000259" key="3">
    <source>
        <dbReference type="Pfam" id="PF02719"/>
    </source>
</evidence>
<dbReference type="Proteomes" id="UP001236657">
    <property type="component" value="Chromosome"/>
</dbReference>
<feature type="transmembrane region" description="Helical" evidence="2">
    <location>
        <begin position="21"/>
        <end position="41"/>
    </location>
</feature>
<proteinExistence type="inferred from homology"/>
<evidence type="ECO:0000313" key="5">
    <source>
        <dbReference type="Proteomes" id="UP001236657"/>
    </source>
</evidence>
<dbReference type="Pfam" id="PF02719">
    <property type="entry name" value="Polysacc_synt_2"/>
    <property type="match status" value="1"/>
</dbReference>
<dbReference type="PANTHER" id="PTHR43318">
    <property type="entry name" value="UDP-N-ACETYLGLUCOSAMINE 4,6-DEHYDRATASE"/>
    <property type="match status" value="1"/>
</dbReference>
<feature type="transmembrane region" description="Helical" evidence="2">
    <location>
        <begin position="85"/>
        <end position="107"/>
    </location>
</feature>
<protein>
    <submittedName>
        <fullName evidence="4">Nucleoside-diphosphate sugar epimerase/dehydratase</fullName>
    </submittedName>
</protein>
<dbReference type="CDD" id="cd05237">
    <property type="entry name" value="UDP_invert_4-6DH_SDR_e"/>
    <property type="match status" value="1"/>
</dbReference>
<accession>A0ABY9MPA9</accession>
<keyword evidence="2" id="KW-1133">Transmembrane helix</keyword>
<keyword evidence="2" id="KW-0812">Transmembrane</keyword>
<dbReference type="InterPro" id="IPR003869">
    <property type="entry name" value="Polysac_CapD-like"/>
</dbReference>
<feature type="transmembrane region" description="Helical" evidence="2">
    <location>
        <begin position="53"/>
        <end position="73"/>
    </location>
</feature>
<name>A0ABY9MPA9_9GAMM</name>
<evidence type="ECO:0000256" key="2">
    <source>
        <dbReference type="SAM" id="Phobius"/>
    </source>
</evidence>
<dbReference type="InterPro" id="IPR036291">
    <property type="entry name" value="NAD(P)-bd_dom_sf"/>
</dbReference>
<evidence type="ECO:0000256" key="1">
    <source>
        <dbReference type="ARBA" id="ARBA00007430"/>
    </source>
</evidence>